<dbReference type="AlphaFoldDB" id="A0A8H3LVN9"/>
<accession>A0A8H3LVN9</accession>
<dbReference type="Pfam" id="PF04665">
    <property type="entry name" value="Pox_A32"/>
    <property type="match status" value="1"/>
</dbReference>
<sequence length="373" mass="43252">MPVIGTNESGKTNILGNLFLGTKAEYICKGKKGPKGTSYGSRYIACDDLIVCGYHPDEPKWAFVRYMYGIISKDPKAPYYENIRFSYISPEKIPSVRAFLPERSTVIVFEDVCLAPEYIQNQIGQFFGNGRHWNISCVYVVQKYHKILIFIRENSSHLVLFNSDSSHEDISKIIRRYTDDVKNASMVINSYLHKGEPVIYIDPQKARELDQIIAKQTPTINIDPQKVHNLDQHLALQKLYYRPEGLYQNVKRLWDACKKAGYSFSFIDVKKWLENQAIYQIFRPSPKHIPYASYSKITKPNTVHQYDLIEIPYDEDVDTNLLDNGPIYYYVLLVIDCVTRYKDFIFLTSKSSKEVAEAFKSIYDNPDKPLNWP</sequence>
<comment type="caution">
    <text evidence="1">The sequence shown here is derived from an EMBL/GenBank/DDBJ whole genome shotgun (WGS) entry which is preliminary data.</text>
</comment>
<evidence type="ECO:0000313" key="2">
    <source>
        <dbReference type="Proteomes" id="UP000615446"/>
    </source>
</evidence>
<dbReference type="InterPro" id="IPR006758">
    <property type="entry name" value="A32L"/>
</dbReference>
<name>A0A8H3LVN9_9GLOM</name>
<evidence type="ECO:0008006" key="3">
    <source>
        <dbReference type="Google" id="ProtNLM"/>
    </source>
</evidence>
<proteinExistence type="predicted"/>
<protein>
    <recommendedName>
        <fullName evidence="3">Integrase catalytic domain-containing protein</fullName>
    </recommendedName>
</protein>
<gene>
    <name evidence="1" type="ORF">RCL2_001888200</name>
</gene>
<dbReference type="EMBL" id="BLAL01000211">
    <property type="protein sequence ID" value="GES92083.1"/>
    <property type="molecule type" value="Genomic_DNA"/>
</dbReference>
<reference evidence="1" key="1">
    <citation type="submission" date="2019-10" db="EMBL/GenBank/DDBJ databases">
        <title>Conservation and host-specific expression of non-tandemly repeated heterogenous ribosome RNA gene in arbuscular mycorrhizal fungi.</title>
        <authorList>
            <person name="Maeda T."/>
            <person name="Kobayashi Y."/>
            <person name="Nakagawa T."/>
            <person name="Ezawa T."/>
            <person name="Yamaguchi K."/>
            <person name="Bino T."/>
            <person name="Nishimoto Y."/>
            <person name="Shigenobu S."/>
            <person name="Kawaguchi M."/>
        </authorList>
    </citation>
    <scope>NUCLEOTIDE SEQUENCE</scope>
    <source>
        <strain evidence="1">HR1</strain>
    </source>
</reference>
<organism evidence="1 2">
    <name type="scientific">Rhizophagus clarus</name>
    <dbReference type="NCBI Taxonomy" id="94130"/>
    <lineage>
        <taxon>Eukaryota</taxon>
        <taxon>Fungi</taxon>
        <taxon>Fungi incertae sedis</taxon>
        <taxon>Mucoromycota</taxon>
        <taxon>Glomeromycotina</taxon>
        <taxon>Glomeromycetes</taxon>
        <taxon>Glomerales</taxon>
        <taxon>Glomeraceae</taxon>
        <taxon>Rhizophagus</taxon>
    </lineage>
</organism>
<evidence type="ECO:0000313" key="1">
    <source>
        <dbReference type="EMBL" id="GES92083.1"/>
    </source>
</evidence>
<dbReference type="Proteomes" id="UP000615446">
    <property type="component" value="Unassembled WGS sequence"/>
</dbReference>